<evidence type="ECO:0000256" key="1">
    <source>
        <dbReference type="ARBA" id="ARBA00023284"/>
    </source>
</evidence>
<dbReference type="InterPro" id="IPR036249">
    <property type="entry name" value="Thioredoxin-like_sf"/>
</dbReference>
<dbReference type="SUPFAM" id="SSF52833">
    <property type="entry name" value="Thioredoxin-like"/>
    <property type="match status" value="1"/>
</dbReference>
<proteinExistence type="predicted"/>
<dbReference type="STRING" id="229921.ADN01_15565"/>
<keyword evidence="3" id="KW-1185">Reference proteome</keyword>
<sequence length="63" mass="7220">MAANLLKEFEPEIESITLIPSDGGRYEVQVNDHLIYSKLSTFRHAEPGEVEKLVETYLKEGKR</sequence>
<comment type="caution">
    <text evidence="2">The sequence shown here is derived from an EMBL/GenBank/DDBJ whole genome shotgun (WGS) entry which is preliminary data.</text>
</comment>
<dbReference type="InterPro" id="IPR011893">
    <property type="entry name" value="Selenoprotein_Rdx-typ"/>
</dbReference>
<name>A0A0P6X7N1_9CHLR</name>
<evidence type="ECO:0000313" key="3">
    <source>
        <dbReference type="Proteomes" id="UP000050501"/>
    </source>
</evidence>
<evidence type="ECO:0008006" key="4">
    <source>
        <dbReference type="Google" id="ProtNLM"/>
    </source>
</evidence>
<keyword evidence="1" id="KW-0676">Redox-active center</keyword>
<dbReference type="EMBL" id="LGCM01000058">
    <property type="protein sequence ID" value="KPL77984.1"/>
    <property type="molecule type" value="Genomic_DNA"/>
</dbReference>
<dbReference type="Pfam" id="PF10262">
    <property type="entry name" value="Rdx"/>
    <property type="match status" value="1"/>
</dbReference>
<organism evidence="2 3">
    <name type="scientific">Levilinea saccharolytica</name>
    <dbReference type="NCBI Taxonomy" id="229921"/>
    <lineage>
        <taxon>Bacteria</taxon>
        <taxon>Bacillati</taxon>
        <taxon>Chloroflexota</taxon>
        <taxon>Anaerolineae</taxon>
        <taxon>Anaerolineales</taxon>
        <taxon>Anaerolineaceae</taxon>
        <taxon>Levilinea</taxon>
    </lineage>
</organism>
<protein>
    <recommendedName>
        <fullName evidence="4">SelT/SelW/SelH family protein</fullName>
    </recommendedName>
</protein>
<accession>A0A0P6X7N1</accession>
<evidence type="ECO:0000313" key="2">
    <source>
        <dbReference type="EMBL" id="KPL77984.1"/>
    </source>
</evidence>
<dbReference type="Gene3D" id="3.40.30.10">
    <property type="entry name" value="Glutaredoxin"/>
    <property type="match status" value="1"/>
</dbReference>
<dbReference type="Proteomes" id="UP000050501">
    <property type="component" value="Unassembled WGS sequence"/>
</dbReference>
<reference evidence="2 3" key="1">
    <citation type="submission" date="2015-07" db="EMBL/GenBank/DDBJ databases">
        <title>Genome sequence of Levilinea saccharolytica DSM 16555.</title>
        <authorList>
            <person name="Hemp J."/>
            <person name="Ward L.M."/>
            <person name="Pace L.A."/>
            <person name="Fischer W.W."/>
        </authorList>
    </citation>
    <scope>NUCLEOTIDE SEQUENCE [LARGE SCALE GENOMIC DNA]</scope>
    <source>
        <strain evidence="2 3">KIBI-1</strain>
    </source>
</reference>
<dbReference type="OrthoDB" id="9811366at2"/>
<dbReference type="AlphaFoldDB" id="A0A0P6X7N1"/>
<gene>
    <name evidence="2" type="ORF">ADN01_15565</name>
</gene>